<evidence type="ECO:0000313" key="4">
    <source>
        <dbReference type="Proteomes" id="UP000515135"/>
    </source>
</evidence>
<dbReference type="KEGG" id="bbel:109468487"/>
<dbReference type="RefSeq" id="XP_019622290.1">
    <property type="nucleotide sequence ID" value="XM_019766731.1"/>
</dbReference>
<dbReference type="Gene3D" id="2.60.40.10">
    <property type="entry name" value="Immunoglobulins"/>
    <property type="match status" value="1"/>
</dbReference>
<dbReference type="InterPro" id="IPR003961">
    <property type="entry name" value="FN3_dom"/>
</dbReference>
<feature type="domain" description="Fibronectin type-III" evidence="3">
    <location>
        <begin position="51"/>
        <end position="147"/>
    </location>
</feature>
<dbReference type="Pfam" id="PF00041">
    <property type="entry name" value="fn3"/>
    <property type="match status" value="1"/>
</dbReference>
<dbReference type="Proteomes" id="UP000515135">
    <property type="component" value="Unplaced"/>
</dbReference>
<dbReference type="PROSITE" id="PS50853">
    <property type="entry name" value="FN3"/>
    <property type="match status" value="1"/>
</dbReference>
<feature type="region of interest" description="Disordered" evidence="1">
    <location>
        <begin position="243"/>
        <end position="263"/>
    </location>
</feature>
<dbReference type="OrthoDB" id="1597724at2759"/>
<feature type="region of interest" description="Disordered" evidence="1">
    <location>
        <begin position="182"/>
        <end position="210"/>
    </location>
</feature>
<evidence type="ECO:0000256" key="1">
    <source>
        <dbReference type="SAM" id="MobiDB-lite"/>
    </source>
</evidence>
<gene>
    <name evidence="5" type="primary">LOC109468487</name>
</gene>
<feature type="region of interest" description="Disordered" evidence="1">
    <location>
        <begin position="23"/>
        <end position="42"/>
    </location>
</feature>
<dbReference type="GeneID" id="109468487"/>
<keyword evidence="2" id="KW-0472">Membrane</keyword>
<organism evidence="4 5">
    <name type="scientific">Branchiostoma belcheri</name>
    <name type="common">Amphioxus</name>
    <dbReference type="NCBI Taxonomy" id="7741"/>
    <lineage>
        <taxon>Eukaryota</taxon>
        <taxon>Metazoa</taxon>
        <taxon>Chordata</taxon>
        <taxon>Cephalochordata</taxon>
        <taxon>Leptocardii</taxon>
        <taxon>Amphioxiformes</taxon>
        <taxon>Branchiostomatidae</taxon>
        <taxon>Branchiostoma</taxon>
    </lineage>
</organism>
<evidence type="ECO:0000259" key="3">
    <source>
        <dbReference type="PROSITE" id="PS50853"/>
    </source>
</evidence>
<dbReference type="InterPro" id="IPR036116">
    <property type="entry name" value="FN3_sf"/>
</dbReference>
<dbReference type="AlphaFoldDB" id="A0A6P4Y080"/>
<proteinExistence type="predicted"/>
<reference evidence="5" key="1">
    <citation type="submission" date="2025-08" db="UniProtKB">
        <authorList>
            <consortium name="RefSeq"/>
        </authorList>
    </citation>
    <scope>IDENTIFICATION</scope>
    <source>
        <tissue evidence="5">Gonad</tissue>
    </source>
</reference>
<evidence type="ECO:0000313" key="5">
    <source>
        <dbReference type="RefSeq" id="XP_019622290.1"/>
    </source>
</evidence>
<evidence type="ECO:0000256" key="2">
    <source>
        <dbReference type="SAM" id="Phobius"/>
    </source>
</evidence>
<sequence length="305" mass="33306">MFFLQHFVRTSGLLYLQSAAKGSSSKQPTRGRLADDVPNDNRPPTHGIYCADLNIAVQNVQDSRAEITWFHDGKAASVDLTGFVIQYQIFGQKSWIDTQDIHHNGRNFAIVDLLPNTPYQACVAVLCKDEPRKPGLDHCVTFTTKMRSTTIVGLAIGIPSLLVILCLMAAIVIVLKKRGPFSTEQDAGHTPERPQPQEANHSPADAAVRPDRENRYQNAGFEEEPGADGITSSYLDLGQAGDVLNSAAGEPPGNRRFSESSFNNPVYTADSVNENIYTRVNDDALEGAMARASSAEEDVYIDVIA</sequence>
<accession>A0A6P4Y080</accession>
<protein>
    <submittedName>
        <fullName evidence="5">Uncharacterized protein LOC109468487</fullName>
    </submittedName>
</protein>
<dbReference type="CDD" id="cd00063">
    <property type="entry name" value="FN3"/>
    <property type="match status" value="1"/>
</dbReference>
<keyword evidence="2" id="KW-1133">Transmembrane helix</keyword>
<dbReference type="SUPFAM" id="SSF49265">
    <property type="entry name" value="Fibronectin type III"/>
    <property type="match status" value="1"/>
</dbReference>
<feature type="transmembrane region" description="Helical" evidence="2">
    <location>
        <begin position="151"/>
        <end position="175"/>
    </location>
</feature>
<dbReference type="InterPro" id="IPR013783">
    <property type="entry name" value="Ig-like_fold"/>
</dbReference>
<keyword evidence="4" id="KW-1185">Reference proteome</keyword>
<keyword evidence="2" id="KW-0812">Transmembrane</keyword>
<name>A0A6P4Y080_BRABE</name>